<comment type="caution">
    <text evidence="2">The sequence shown here is derived from an EMBL/GenBank/DDBJ whole genome shotgun (WGS) entry which is preliminary data.</text>
</comment>
<dbReference type="OrthoDB" id="2152335at2759"/>
<sequence length="276" mass="30712">GTGYPGSPVQLQHTGTIYHIIQDLQFDCPVPTATTPSVPPVPPPPQQRSVHTQESRFYTDLPSKQHLSQSQEMRFYAGSTTNQHQLMSGSGSQQMQHTYESTSSTSMTHALGPKNVPRYVPSKFVKGDFYESDYASDIEETRIKPKWTPAPVESDTDSEPVYRSVRPQFKWNKKVNKAASDALESLGQSFAEKAGSVAEKFSHDLVHPAAYSHEQRNIQKGESQDPGLIYFKYDFGYEFGVVMPKETEPSTGINSALKQSNDSIALPILHETTAKK</sequence>
<protein>
    <submittedName>
        <fullName evidence="2">Uncharacterized protein</fullName>
    </submittedName>
</protein>
<reference evidence="2" key="1">
    <citation type="submission" date="2021-06" db="EMBL/GenBank/DDBJ databases">
        <authorList>
            <person name="Hodson N. C."/>
            <person name="Mongue J. A."/>
            <person name="Jaron S. K."/>
        </authorList>
    </citation>
    <scope>NUCLEOTIDE SEQUENCE</scope>
</reference>
<gene>
    <name evidence="2" type="ORF">AFUS01_LOCUS4911</name>
</gene>
<dbReference type="EMBL" id="CAJVCH010030970">
    <property type="protein sequence ID" value="CAG7709929.1"/>
    <property type="molecule type" value="Genomic_DNA"/>
</dbReference>
<feature type="compositionally biased region" description="Pro residues" evidence="1">
    <location>
        <begin position="37"/>
        <end position="46"/>
    </location>
</feature>
<dbReference type="AlphaFoldDB" id="A0A8J2JAR9"/>
<organism evidence="2 3">
    <name type="scientific">Allacma fusca</name>
    <dbReference type="NCBI Taxonomy" id="39272"/>
    <lineage>
        <taxon>Eukaryota</taxon>
        <taxon>Metazoa</taxon>
        <taxon>Ecdysozoa</taxon>
        <taxon>Arthropoda</taxon>
        <taxon>Hexapoda</taxon>
        <taxon>Collembola</taxon>
        <taxon>Symphypleona</taxon>
        <taxon>Sminthuridae</taxon>
        <taxon>Allacma</taxon>
    </lineage>
</organism>
<feature type="non-terminal residue" evidence="2">
    <location>
        <position position="276"/>
    </location>
</feature>
<accession>A0A8J2JAR9</accession>
<proteinExistence type="predicted"/>
<evidence type="ECO:0000313" key="2">
    <source>
        <dbReference type="EMBL" id="CAG7709929.1"/>
    </source>
</evidence>
<evidence type="ECO:0000313" key="3">
    <source>
        <dbReference type="Proteomes" id="UP000708208"/>
    </source>
</evidence>
<evidence type="ECO:0000256" key="1">
    <source>
        <dbReference type="SAM" id="MobiDB-lite"/>
    </source>
</evidence>
<feature type="region of interest" description="Disordered" evidence="1">
    <location>
        <begin position="32"/>
        <end position="55"/>
    </location>
</feature>
<dbReference type="Proteomes" id="UP000708208">
    <property type="component" value="Unassembled WGS sequence"/>
</dbReference>
<name>A0A8J2JAR9_9HEXA</name>
<keyword evidence="3" id="KW-1185">Reference proteome</keyword>